<gene>
    <name evidence="4" type="primary">LOC109613273</name>
</gene>
<dbReference type="VEuPathDB" id="VectorBase:MDOMA2_002939"/>
<evidence type="ECO:0000256" key="1">
    <source>
        <dbReference type="SAM" id="MobiDB-lite"/>
    </source>
</evidence>
<sequence length="610" mass="70311">MNRMNSHNRKENAWERLSRARNSPSSENLSRSRTNLRSKPSQRFQLMKQMAANHQQQQQQLMYQHQKQPQEFLVQRESPRRPLTPNSNRVGGVNPRGSKCRLPKPTVMPEMDNRGYFYNNKPTKMIKDLMNARSLINSKSSVMVHDNRMCVGQSAIPISRRSSTNLPTPPSYAARMESASVYKEDYESEDGGEEEEEEYKLAPLMSSRSHLNLQKSSRHILRHFHEAIQERGRGDMKPEELELVKNVIKSDERARCVDKNNPKLFKDILRDQLKDILKHEHVVKEALSKLESKENLHEDSELKNREQPLASNTCPEEPKKLEVDVVFKNVPSLEREILILRALGEKLQSTLHRTNSQRNILKYQEIKDTRHDMILTSRFKAPIILQIKTQAYVRGPENEATILIKPQGIMNIIGIALEFCIAHKSIVELKTESSQPFLVELDAKTPEMKETSFMELKENPNMLIKYIKSKNPEITFNILDHDPIFFNNILSSNKPRNSSLKDNDQKKSKSAIKDEVNNISENSSQNFVAITPGKLSKETEQRKADTKLNPVQLNAKQSRRRIRKFVTPLPVDKPDPSPKNHLFKTILVGVVQISCFILLIMAFTFPDAKC</sequence>
<dbReference type="OrthoDB" id="7872265at2759"/>
<feature type="compositionally biased region" description="Basic and acidic residues" evidence="1">
    <location>
        <begin position="293"/>
        <end position="306"/>
    </location>
</feature>
<accession>A0A9J7DIG2</accession>
<keyword evidence="2" id="KW-0472">Membrane</keyword>
<protein>
    <submittedName>
        <fullName evidence="4">Uncharacterized protein LOC109613273 isoform X1</fullName>
    </submittedName>
</protein>
<evidence type="ECO:0000256" key="2">
    <source>
        <dbReference type="SAM" id="Phobius"/>
    </source>
</evidence>
<keyword evidence="2" id="KW-1133">Transmembrane helix</keyword>
<dbReference type="Proteomes" id="UP001652621">
    <property type="component" value="Unplaced"/>
</dbReference>
<evidence type="ECO:0000313" key="4">
    <source>
        <dbReference type="RefSeq" id="XP_019893456.1"/>
    </source>
</evidence>
<dbReference type="RefSeq" id="XP_019893456.1">
    <property type="nucleotide sequence ID" value="XM_020037897.2"/>
</dbReference>
<dbReference type="AlphaFoldDB" id="A0A9J7DIG2"/>
<feature type="region of interest" description="Disordered" evidence="1">
    <location>
        <begin position="1"/>
        <end position="107"/>
    </location>
</feature>
<feature type="compositionally biased region" description="Polar residues" evidence="1">
    <location>
        <begin position="20"/>
        <end position="44"/>
    </location>
</feature>
<dbReference type="GeneID" id="109613273"/>
<feature type="compositionally biased region" description="Basic and acidic residues" evidence="1">
    <location>
        <begin position="8"/>
        <end position="18"/>
    </location>
</feature>
<keyword evidence="3" id="KW-1185">Reference proteome</keyword>
<proteinExistence type="predicted"/>
<feature type="transmembrane region" description="Helical" evidence="2">
    <location>
        <begin position="582"/>
        <end position="605"/>
    </location>
</feature>
<feature type="compositionally biased region" description="Low complexity" evidence="1">
    <location>
        <begin position="55"/>
        <end position="70"/>
    </location>
</feature>
<reference evidence="4" key="1">
    <citation type="submission" date="2025-08" db="UniProtKB">
        <authorList>
            <consortium name="RefSeq"/>
        </authorList>
    </citation>
    <scope>IDENTIFICATION</scope>
    <source>
        <strain evidence="4">Aabys</strain>
        <tissue evidence="4">Whole body</tissue>
    </source>
</reference>
<feature type="region of interest" description="Disordered" evidence="1">
    <location>
        <begin position="293"/>
        <end position="315"/>
    </location>
</feature>
<name>A0A9J7DIG2_MUSDO</name>
<keyword evidence="2" id="KW-0812">Transmembrane</keyword>
<organism evidence="3 4">
    <name type="scientific">Musca domestica</name>
    <name type="common">House fly</name>
    <dbReference type="NCBI Taxonomy" id="7370"/>
    <lineage>
        <taxon>Eukaryota</taxon>
        <taxon>Metazoa</taxon>
        <taxon>Ecdysozoa</taxon>
        <taxon>Arthropoda</taxon>
        <taxon>Hexapoda</taxon>
        <taxon>Insecta</taxon>
        <taxon>Pterygota</taxon>
        <taxon>Neoptera</taxon>
        <taxon>Endopterygota</taxon>
        <taxon>Diptera</taxon>
        <taxon>Brachycera</taxon>
        <taxon>Muscomorpha</taxon>
        <taxon>Muscoidea</taxon>
        <taxon>Muscidae</taxon>
        <taxon>Musca</taxon>
    </lineage>
</organism>
<dbReference type="KEGG" id="mde:109613273"/>
<evidence type="ECO:0000313" key="3">
    <source>
        <dbReference type="Proteomes" id="UP001652621"/>
    </source>
</evidence>